<keyword evidence="3" id="KW-1185">Reference proteome</keyword>
<dbReference type="EMBL" id="JBGBPQ010000006">
    <property type="protein sequence ID" value="KAL1522860.1"/>
    <property type="molecule type" value="Genomic_DNA"/>
</dbReference>
<gene>
    <name evidence="2" type="ORF">AB1Y20_017827</name>
</gene>
<dbReference type="PROSITE" id="PS51742">
    <property type="entry name" value="PPC"/>
    <property type="match status" value="1"/>
</dbReference>
<feature type="domain" description="PPC" evidence="1">
    <location>
        <begin position="21"/>
        <end position="153"/>
    </location>
</feature>
<evidence type="ECO:0000259" key="1">
    <source>
        <dbReference type="PROSITE" id="PS51742"/>
    </source>
</evidence>
<proteinExistence type="predicted"/>
<dbReference type="SUPFAM" id="SSF117856">
    <property type="entry name" value="AF0104/ALDC/Ptd012-like"/>
    <property type="match status" value="1"/>
</dbReference>
<comment type="caution">
    <text evidence="2">The sequence shown here is derived from an EMBL/GenBank/DDBJ whole genome shotgun (WGS) entry which is preliminary data.</text>
</comment>
<organism evidence="2 3">
    <name type="scientific">Prymnesium parvum</name>
    <name type="common">Toxic golden alga</name>
    <dbReference type="NCBI Taxonomy" id="97485"/>
    <lineage>
        <taxon>Eukaryota</taxon>
        <taxon>Haptista</taxon>
        <taxon>Haptophyta</taxon>
        <taxon>Prymnesiophyceae</taxon>
        <taxon>Prymnesiales</taxon>
        <taxon>Prymnesiaceae</taxon>
        <taxon>Prymnesium</taxon>
    </lineage>
</organism>
<dbReference type="AlphaFoldDB" id="A0AB34JMU4"/>
<dbReference type="Gene3D" id="3.30.1330.80">
    <property type="entry name" value="Hypothetical protein, similar to alpha- acetolactate decarboxylase, domain 2"/>
    <property type="match status" value="1"/>
</dbReference>
<evidence type="ECO:0000313" key="3">
    <source>
        <dbReference type="Proteomes" id="UP001515480"/>
    </source>
</evidence>
<reference evidence="2 3" key="1">
    <citation type="journal article" date="2024" name="Science">
        <title>Giant polyketide synthase enzymes in the biosynthesis of giant marine polyether toxins.</title>
        <authorList>
            <person name="Fallon T.R."/>
            <person name="Shende V.V."/>
            <person name="Wierzbicki I.H."/>
            <person name="Pendleton A.L."/>
            <person name="Watervoot N.F."/>
            <person name="Auber R.P."/>
            <person name="Gonzalez D.J."/>
            <person name="Wisecaver J.H."/>
            <person name="Moore B.S."/>
        </authorList>
    </citation>
    <scope>NUCLEOTIDE SEQUENCE [LARGE SCALE GENOMIC DNA]</scope>
    <source>
        <strain evidence="2 3">12B1</strain>
    </source>
</reference>
<dbReference type="Proteomes" id="UP001515480">
    <property type="component" value="Unassembled WGS sequence"/>
</dbReference>
<protein>
    <recommendedName>
        <fullName evidence="1">PPC domain-containing protein</fullName>
    </recommendedName>
</protein>
<evidence type="ECO:0000313" key="2">
    <source>
        <dbReference type="EMBL" id="KAL1522860.1"/>
    </source>
</evidence>
<name>A0AB34JMU4_PRYPA</name>
<dbReference type="Pfam" id="PF03479">
    <property type="entry name" value="PCC"/>
    <property type="match status" value="1"/>
</dbReference>
<dbReference type="PANTHER" id="PTHR34988:SF1">
    <property type="entry name" value="DNA-BINDING PROTEIN"/>
    <property type="match status" value="1"/>
</dbReference>
<dbReference type="PANTHER" id="PTHR34988">
    <property type="entry name" value="PROTEIN, PUTATIVE-RELATED"/>
    <property type="match status" value="1"/>
</dbReference>
<dbReference type="InterPro" id="IPR005175">
    <property type="entry name" value="PPC_dom"/>
</dbReference>
<accession>A0AB34JMU4</accession>
<dbReference type="CDD" id="cd11378">
    <property type="entry name" value="DUF296"/>
    <property type="match status" value="1"/>
</dbReference>
<sequence length="157" mass="16769">MPPAPAAAKSDSALQLSSPPRALMATHVLRLLPGDDLVLSLCAFARERSMRAACVLSCVGSTGKTTLRPAGARAPRVFEQSPFEIVSLVGTLGADGHHLHLSIADEECVVRGGHALEGCIVRTTAEVVLGEILGVEFHRRQDERTGYDELFISSRPE</sequence>